<dbReference type="CDD" id="cd07379">
    <property type="entry name" value="MPP_239FB"/>
    <property type="match status" value="1"/>
</dbReference>
<proteinExistence type="predicted"/>
<protein>
    <recommendedName>
        <fullName evidence="1">Calcineurin-like phosphoesterase domain-containing protein</fullName>
    </recommendedName>
</protein>
<sequence>MEDWLSTVKLEVLKQSAGLQASELPIKSLVRIVDFALSSLREPPAPGSPPIRIVCISDTHCLQPKHIPPGDLLIHAGDLTNAGTPSEIQTQIDWLNTLDFQHKVIIAGNHDTYLDPRSRGTLEPADRNAQLDWKSLHYLQHSSVTLSFHSGHRDLRLYGAPQIPACGGDEFAFQYPRGRDAWSETIPEDTEILVTHTPPKYHLDLPAGLGCEFLLNEVRRTQPVVHVFGHVHAGSSDWMGWVKGGREVVRWGGEVEREVQAALGRPNGLVRGLLDPFSWVGLLKVAVYGVMDVVWERVWGGGGGGGDGATIMVNASLMFNSTGRLRNAPQVVDV</sequence>
<gene>
    <name evidence="2" type="ORF">D0866_04544</name>
</gene>
<organism evidence="2 3">
    <name type="scientific">Hortaea werneckii</name>
    <name type="common">Black yeast</name>
    <name type="synonym">Cladosporium werneckii</name>
    <dbReference type="NCBI Taxonomy" id="91943"/>
    <lineage>
        <taxon>Eukaryota</taxon>
        <taxon>Fungi</taxon>
        <taxon>Dikarya</taxon>
        <taxon>Ascomycota</taxon>
        <taxon>Pezizomycotina</taxon>
        <taxon>Dothideomycetes</taxon>
        <taxon>Dothideomycetidae</taxon>
        <taxon>Mycosphaerellales</taxon>
        <taxon>Teratosphaeriaceae</taxon>
        <taxon>Hortaea</taxon>
    </lineage>
</organism>
<accession>A0A3M7B736</accession>
<dbReference type="InterPro" id="IPR004843">
    <property type="entry name" value="Calcineurin-like_PHP"/>
</dbReference>
<dbReference type="Pfam" id="PF00149">
    <property type="entry name" value="Metallophos"/>
    <property type="match status" value="1"/>
</dbReference>
<comment type="caution">
    <text evidence="2">The sequence shown here is derived from an EMBL/GenBank/DDBJ whole genome shotgun (WGS) entry which is preliminary data.</text>
</comment>
<dbReference type="AlphaFoldDB" id="A0A3M7B736"/>
<dbReference type="SUPFAM" id="SSF56300">
    <property type="entry name" value="Metallo-dependent phosphatases"/>
    <property type="match status" value="1"/>
</dbReference>
<dbReference type="InterPro" id="IPR029052">
    <property type="entry name" value="Metallo-depent_PP-like"/>
</dbReference>
<dbReference type="InterPro" id="IPR051693">
    <property type="entry name" value="UPF0046_metallophosphoest"/>
</dbReference>
<reference evidence="2 3" key="1">
    <citation type="journal article" date="2018" name="BMC Genomics">
        <title>Genomic evidence for intraspecific hybridization in a clonal and extremely halotolerant yeast.</title>
        <authorList>
            <person name="Gostincar C."/>
            <person name="Stajich J.E."/>
            <person name="Zupancic J."/>
            <person name="Zalar P."/>
            <person name="Gunde-Cimerman N."/>
        </authorList>
    </citation>
    <scope>NUCLEOTIDE SEQUENCE [LARGE SCALE GENOMIC DNA]</scope>
    <source>
        <strain evidence="2 3">EXF-6651</strain>
    </source>
</reference>
<evidence type="ECO:0000313" key="3">
    <source>
        <dbReference type="Proteomes" id="UP000276864"/>
    </source>
</evidence>
<dbReference type="Gene3D" id="3.60.21.10">
    <property type="match status" value="1"/>
</dbReference>
<dbReference type="GO" id="GO:0016787">
    <property type="term" value="F:hydrolase activity"/>
    <property type="evidence" value="ECO:0007669"/>
    <property type="project" value="InterPro"/>
</dbReference>
<evidence type="ECO:0000313" key="2">
    <source>
        <dbReference type="EMBL" id="RMY35529.1"/>
    </source>
</evidence>
<name>A0A3M7B736_HORWE</name>
<dbReference type="PANTHER" id="PTHR12905:SF18">
    <property type="entry name" value="ESTER HYDROLASE, PUTATIVE (AFU_ORTHOLOGUE AFUA_4G03130)-RELATED"/>
    <property type="match status" value="1"/>
</dbReference>
<feature type="domain" description="Calcineurin-like phosphoesterase" evidence="1">
    <location>
        <begin position="52"/>
        <end position="233"/>
    </location>
</feature>
<dbReference type="PANTHER" id="PTHR12905">
    <property type="entry name" value="METALLOPHOSPHOESTERASE"/>
    <property type="match status" value="1"/>
</dbReference>
<dbReference type="EMBL" id="QWIM01000368">
    <property type="protein sequence ID" value="RMY35529.1"/>
    <property type="molecule type" value="Genomic_DNA"/>
</dbReference>
<dbReference type="Proteomes" id="UP000276864">
    <property type="component" value="Unassembled WGS sequence"/>
</dbReference>
<evidence type="ECO:0000259" key="1">
    <source>
        <dbReference type="Pfam" id="PF00149"/>
    </source>
</evidence>